<organism evidence="5 6">
    <name type="scientific">Parathermosynechococcus lividus PCC 6715</name>
    <dbReference type="NCBI Taxonomy" id="1917166"/>
    <lineage>
        <taxon>Bacteria</taxon>
        <taxon>Bacillati</taxon>
        <taxon>Cyanobacteriota</taxon>
        <taxon>Cyanophyceae</taxon>
        <taxon>Acaryochloridales</taxon>
        <taxon>Thermosynechococcaceae</taxon>
        <taxon>Parathermosynechococcus</taxon>
    </lineage>
</organism>
<feature type="binding site" evidence="4">
    <location>
        <position position="73"/>
    </location>
    <ligand>
        <name>Mg(2+)</name>
        <dbReference type="ChEBI" id="CHEBI:18420"/>
        <label>1</label>
        <note>catalytic</note>
    </ligand>
</feature>
<evidence type="ECO:0000313" key="6">
    <source>
        <dbReference type="Proteomes" id="UP000231057"/>
    </source>
</evidence>
<accession>A0A2D2Q2X7</accession>
<name>A0A2D2Q2X7_PARLV</name>
<dbReference type="Gene3D" id="3.30.540.10">
    <property type="entry name" value="Fructose-1,6-Bisphosphatase, subunit A, domain 1"/>
    <property type="match status" value="1"/>
</dbReference>
<feature type="binding site" evidence="4">
    <location>
        <position position="192"/>
    </location>
    <ligand>
        <name>Mg(2+)</name>
        <dbReference type="ChEBI" id="CHEBI:18420"/>
        <label>1</label>
        <note>catalytic</note>
    </ligand>
</feature>
<dbReference type="AlphaFoldDB" id="A0A2D2Q2X7"/>
<dbReference type="CDD" id="cd01643">
    <property type="entry name" value="Bacterial_IMPase_like_2"/>
    <property type="match status" value="1"/>
</dbReference>
<dbReference type="InterPro" id="IPR000760">
    <property type="entry name" value="Inositol_monophosphatase-like"/>
</dbReference>
<evidence type="ECO:0000256" key="1">
    <source>
        <dbReference type="ARBA" id="ARBA00022723"/>
    </source>
</evidence>
<dbReference type="GO" id="GO:0007165">
    <property type="term" value="P:signal transduction"/>
    <property type="evidence" value="ECO:0007669"/>
    <property type="project" value="TreeGrafter"/>
</dbReference>
<comment type="cofactor">
    <cofactor evidence="4">
        <name>Mg(2+)</name>
        <dbReference type="ChEBI" id="CHEBI:18420"/>
    </cofactor>
</comment>
<evidence type="ECO:0000256" key="4">
    <source>
        <dbReference type="PIRSR" id="PIRSR600760-2"/>
    </source>
</evidence>
<dbReference type="GO" id="GO:0046872">
    <property type="term" value="F:metal ion binding"/>
    <property type="evidence" value="ECO:0007669"/>
    <property type="project" value="UniProtKB-KW"/>
</dbReference>
<feature type="binding site" evidence="4">
    <location>
        <position position="70"/>
    </location>
    <ligand>
        <name>Mg(2+)</name>
        <dbReference type="ChEBI" id="CHEBI:18420"/>
        <label>1</label>
        <note>catalytic</note>
    </ligand>
</feature>
<evidence type="ECO:0000313" key="5">
    <source>
        <dbReference type="EMBL" id="ATS18870.1"/>
    </source>
</evidence>
<proteinExistence type="predicted"/>
<keyword evidence="2" id="KW-0378">Hydrolase</keyword>
<gene>
    <name evidence="5" type="ORF">BRW62_09060</name>
</gene>
<dbReference type="Gene3D" id="3.40.190.80">
    <property type="match status" value="1"/>
</dbReference>
<dbReference type="GO" id="GO:0006020">
    <property type="term" value="P:inositol metabolic process"/>
    <property type="evidence" value="ECO:0007669"/>
    <property type="project" value="TreeGrafter"/>
</dbReference>
<dbReference type="EMBL" id="CP018092">
    <property type="protein sequence ID" value="ATS18870.1"/>
    <property type="molecule type" value="Genomic_DNA"/>
</dbReference>
<dbReference type="PANTHER" id="PTHR20854:SF4">
    <property type="entry name" value="INOSITOL-1-MONOPHOSPHATASE-RELATED"/>
    <property type="match status" value="1"/>
</dbReference>
<keyword evidence="3 4" id="KW-0460">Magnesium</keyword>
<keyword evidence="1 4" id="KW-0479">Metal-binding</keyword>
<keyword evidence="6" id="KW-1185">Reference proteome</keyword>
<dbReference type="Proteomes" id="UP000231057">
    <property type="component" value="Chromosome"/>
</dbReference>
<dbReference type="Pfam" id="PF00459">
    <property type="entry name" value="Inositol_P"/>
    <property type="match status" value="1"/>
</dbReference>
<dbReference type="PANTHER" id="PTHR20854">
    <property type="entry name" value="INOSITOL MONOPHOSPHATASE"/>
    <property type="match status" value="1"/>
</dbReference>
<evidence type="ECO:0000256" key="3">
    <source>
        <dbReference type="ARBA" id="ARBA00022842"/>
    </source>
</evidence>
<sequence length="260" mass="29009">MQTIVAPRLMEWAGQSSIEHKADGSLVTRADLWADQKIRELLQEVFPTHAYLTEEGNHTYQGEPWCWIIDPIDGTTNYSHGLPIWCIALSLLYQGMPIFGYVHAPPLGQTFHGYYHAPGHPNGAFLNGQRIGVKVAEPNQHAFFSLCARSTEVLKRSFPCKIRMLGSASYNLLTVAVGYTLGAVERTPHIWDIAPAWPILHAAGADWRWLNAPMLGQKPFPLTTNEDTSHRTFHTLVSANTSLGKFFSAYILPNTLNRGT</sequence>
<dbReference type="PRINTS" id="PR00377">
    <property type="entry name" value="IMPHPHTASES"/>
</dbReference>
<protein>
    <submittedName>
        <fullName evidence="5">Inositol monophosphatase</fullName>
    </submittedName>
</protein>
<reference evidence="5 6" key="1">
    <citation type="submission" date="2016-11" db="EMBL/GenBank/DDBJ databases">
        <title>Complete genome sequence of thermophilic cyanobacteria strain Synechococcus sp. PCC6715.</title>
        <authorList>
            <person name="Tang J."/>
            <person name="Daroch M."/>
            <person name="Liang Y."/>
            <person name="Jiang D."/>
            <person name="Shah M."/>
        </authorList>
    </citation>
    <scope>NUCLEOTIDE SEQUENCE [LARGE SCALE GENOMIC DNA]</scope>
    <source>
        <strain evidence="5 6">PCC 6715</strain>
    </source>
</reference>
<dbReference type="SUPFAM" id="SSF56655">
    <property type="entry name" value="Carbohydrate phosphatase"/>
    <property type="match status" value="1"/>
</dbReference>
<dbReference type="GO" id="GO:0008934">
    <property type="term" value="F:inositol monophosphate 1-phosphatase activity"/>
    <property type="evidence" value="ECO:0007669"/>
    <property type="project" value="TreeGrafter"/>
</dbReference>
<feature type="binding site" evidence="4">
    <location>
        <position position="54"/>
    </location>
    <ligand>
        <name>Mg(2+)</name>
        <dbReference type="ChEBI" id="CHEBI:18420"/>
        <label>1</label>
        <note>catalytic</note>
    </ligand>
</feature>
<dbReference type="InterPro" id="IPR020583">
    <property type="entry name" value="Inositol_monoP_metal-BS"/>
</dbReference>
<dbReference type="PROSITE" id="PS00629">
    <property type="entry name" value="IMP_1"/>
    <property type="match status" value="1"/>
</dbReference>
<dbReference type="KEGG" id="slw:BRW62_09060"/>
<feature type="binding site" evidence="4">
    <location>
        <position position="72"/>
    </location>
    <ligand>
        <name>Mg(2+)</name>
        <dbReference type="ChEBI" id="CHEBI:18420"/>
        <label>1</label>
        <note>catalytic</note>
    </ligand>
</feature>
<reference evidence="6" key="2">
    <citation type="journal article" date="2022" name="Front. Microbiol.">
        <title>Comparative Genomic Analysis Revealed Distinct Molecular Components and Organization of CO2-Concentrating Mechanism in Thermophilic Cyanobacteria.</title>
        <authorList>
            <person name="Tang J."/>
            <person name="Zhou H."/>
            <person name="Yao D."/>
            <person name="Riaz S."/>
            <person name="You D."/>
            <person name="Klepacz-Smolka A."/>
            <person name="Daroch M."/>
        </authorList>
    </citation>
    <scope>NUCLEOTIDE SEQUENCE [LARGE SCALE GENOMIC DNA]</scope>
    <source>
        <strain evidence="6">PCC 6715</strain>
    </source>
</reference>
<evidence type="ECO:0000256" key="2">
    <source>
        <dbReference type="ARBA" id="ARBA00022801"/>
    </source>
</evidence>